<dbReference type="PANTHER" id="PTHR47371:SF3">
    <property type="entry name" value="PHOSPHOGLYCEROL TRANSFERASE I"/>
    <property type="match status" value="1"/>
</dbReference>
<feature type="transmembrane region" description="Helical" evidence="7">
    <location>
        <begin position="304"/>
        <end position="326"/>
    </location>
</feature>
<evidence type="ECO:0000256" key="7">
    <source>
        <dbReference type="SAM" id="Phobius"/>
    </source>
</evidence>
<feature type="transmembrane region" description="Helical" evidence="7">
    <location>
        <begin position="235"/>
        <end position="254"/>
    </location>
</feature>
<feature type="transmembrane region" description="Helical" evidence="7">
    <location>
        <begin position="346"/>
        <end position="363"/>
    </location>
</feature>
<evidence type="ECO:0000256" key="4">
    <source>
        <dbReference type="ARBA" id="ARBA00022692"/>
    </source>
</evidence>
<gene>
    <name evidence="9" type="ORF">EII38_06620</name>
</gene>
<comment type="caution">
    <text evidence="9">The sequence shown here is derived from an EMBL/GenBank/DDBJ whole genome shotgun (WGS) entry which is preliminary data.</text>
</comment>
<dbReference type="GO" id="GO:0005886">
    <property type="term" value="C:plasma membrane"/>
    <property type="evidence" value="ECO:0007669"/>
    <property type="project" value="UniProtKB-SubCell"/>
</dbReference>
<evidence type="ECO:0000256" key="1">
    <source>
        <dbReference type="ARBA" id="ARBA00004651"/>
    </source>
</evidence>
<name>A0A3P1VAB0_9STRE</name>
<feature type="transmembrane region" description="Helical" evidence="7">
    <location>
        <begin position="370"/>
        <end position="389"/>
    </location>
</feature>
<keyword evidence="6 7" id="KW-0472">Membrane</keyword>
<keyword evidence="3" id="KW-1003">Cell membrane</keyword>
<accession>A0A3P1VAB0</accession>
<evidence type="ECO:0000256" key="3">
    <source>
        <dbReference type="ARBA" id="ARBA00022475"/>
    </source>
</evidence>
<feature type="transmembrane region" description="Helical" evidence="7">
    <location>
        <begin position="470"/>
        <end position="488"/>
    </location>
</feature>
<feature type="transmembrane region" description="Helical" evidence="7">
    <location>
        <begin position="266"/>
        <end position="292"/>
    </location>
</feature>
<dbReference type="InterPro" id="IPR000917">
    <property type="entry name" value="Sulfatase_N"/>
</dbReference>
<dbReference type="SUPFAM" id="SSF53649">
    <property type="entry name" value="Alkaline phosphatase-like"/>
    <property type="match status" value="1"/>
</dbReference>
<proteinExistence type="predicted"/>
<keyword evidence="10" id="KW-1185">Reference proteome</keyword>
<evidence type="ECO:0000313" key="9">
    <source>
        <dbReference type="EMBL" id="RRD31162.1"/>
    </source>
</evidence>
<dbReference type="InterPro" id="IPR050448">
    <property type="entry name" value="OpgB/LTA_synthase_biosynth"/>
</dbReference>
<dbReference type="InterPro" id="IPR017850">
    <property type="entry name" value="Alkaline_phosphatase_core_sf"/>
</dbReference>
<evidence type="ECO:0000256" key="6">
    <source>
        <dbReference type="ARBA" id="ARBA00023136"/>
    </source>
</evidence>
<organism evidence="9 10">
    <name type="scientific">Streptococcus minor</name>
    <dbReference type="NCBI Taxonomy" id="229549"/>
    <lineage>
        <taxon>Bacteria</taxon>
        <taxon>Bacillati</taxon>
        <taxon>Bacillota</taxon>
        <taxon>Bacilli</taxon>
        <taxon>Lactobacillales</taxon>
        <taxon>Streptococcaceae</taxon>
        <taxon>Streptococcus</taxon>
    </lineage>
</organism>
<dbReference type="EMBL" id="RQZA01000005">
    <property type="protein sequence ID" value="RRD31162.1"/>
    <property type="molecule type" value="Genomic_DNA"/>
</dbReference>
<dbReference type="Pfam" id="PF00884">
    <property type="entry name" value="Sulfatase"/>
    <property type="match status" value="1"/>
</dbReference>
<dbReference type="CDD" id="cd16015">
    <property type="entry name" value="LTA_synthase"/>
    <property type="match status" value="1"/>
</dbReference>
<feature type="transmembrane region" description="Helical" evidence="7">
    <location>
        <begin position="206"/>
        <end position="223"/>
    </location>
</feature>
<comment type="pathway">
    <text evidence="2">Cell wall biogenesis; lipoteichoic acid biosynthesis.</text>
</comment>
<reference evidence="9 10" key="1">
    <citation type="submission" date="2018-11" db="EMBL/GenBank/DDBJ databases">
        <title>Genomes From Bacteria Associated with the Canine Oral Cavity: a Test Case for Automated Genome-Based Taxonomic Assignment.</title>
        <authorList>
            <person name="Coil D.A."/>
            <person name="Jospin G."/>
            <person name="Darling A.E."/>
            <person name="Wallis C."/>
            <person name="Davis I.J."/>
            <person name="Harris S."/>
            <person name="Eisen J.A."/>
            <person name="Holcombe L.J."/>
            <person name="O'Flynn C."/>
        </authorList>
    </citation>
    <scope>NUCLEOTIDE SEQUENCE [LARGE SCALE GENOMIC DNA]</scope>
    <source>
        <strain evidence="9 10">OH4621_COT-116</strain>
    </source>
</reference>
<evidence type="ECO:0000313" key="10">
    <source>
        <dbReference type="Proteomes" id="UP000281771"/>
    </source>
</evidence>
<evidence type="ECO:0000256" key="5">
    <source>
        <dbReference type="ARBA" id="ARBA00022989"/>
    </source>
</evidence>
<dbReference type="Proteomes" id="UP000281771">
    <property type="component" value="Unassembled WGS sequence"/>
</dbReference>
<evidence type="ECO:0000259" key="8">
    <source>
        <dbReference type="Pfam" id="PF00884"/>
    </source>
</evidence>
<feature type="domain" description="Sulfatase N-terminal" evidence="8">
    <location>
        <begin position="559"/>
        <end position="848"/>
    </location>
</feature>
<dbReference type="STRING" id="1123309.GCA_000377005_00306"/>
<keyword evidence="5 7" id="KW-1133">Transmembrane helix</keyword>
<keyword evidence="4 7" id="KW-0812">Transmembrane</keyword>
<evidence type="ECO:0000256" key="2">
    <source>
        <dbReference type="ARBA" id="ARBA00004936"/>
    </source>
</evidence>
<dbReference type="RefSeq" id="WP_124777023.1">
    <property type="nucleotide sequence ID" value="NZ_RQZA01000005.1"/>
</dbReference>
<comment type="subcellular location">
    <subcellularLocation>
        <location evidence="1">Cell membrane</location>
        <topology evidence="1">Multi-pass membrane protein</topology>
    </subcellularLocation>
</comment>
<feature type="transmembrane region" description="Helical" evidence="7">
    <location>
        <begin position="420"/>
        <end position="449"/>
    </location>
</feature>
<dbReference type="Gene3D" id="3.40.720.10">
    <property type="entry name" value="Alkaline Phosphatase, subunit A"/>
    <property type="match status" value="1"/>
</dbReference>
<dbReference type="AlphaFoldDB" id="A0A3P1VAB0"/>
<sequence length="920" mass="105045">MKKSWTKISMSFHTRARAFKNAIHHSKAYQWLSRQIWWRWLNSQKRTVFAILAILAFAGYAFIIRNELTVGENNGNIKFVAIKSKDPQSNGYKENIRTNLTINGTIPDKSTFLRNEWGEYGGGIPIPIYVADAEKTENQTLEIQHDGPIKSLHFEYSSYDIGGFLQVYLDDVLHTQINTYNSKELVYKPITLTFEQHYAITKANSIWWGQLALFALLLLSFLTKKGRTKENSKDSFFFHILWGTAFYFLAIGSLKLAFQYGDSKEFHLFNIFVSPSILSALLICFIVLSILVKIQLPKLRAFRLGWLAQGYYFFLTALAPFVGLYLIETAYSIFSIEHLSMGDYQANILILVIIWLTLALLTTSIRAASFILVALSMVVGMVTKILLIARNMPLLSYHFLQIRDGLSVAGDTDFHFTSSMFGMILVCWLYLISMAFLPTFSQLFNFSVIAQRLSLWKTYTGKYSSFQRKLIHKVVLISMGFISLFFLAKPAIYAVANSVELSLYFWTMQSTYYDHGLPVALTRYHIASQIKKPKGYSKQVAKEVLASYPRTTEQTTKQPNIILIQNESLTDYSQLTNLQFSSDPLQFIHSLDKNAIKGNLLVSVFAGSTANTEYEVLTSNSLAILPPNSFPFQQLVSSPRNSVVNYLNHQGYSSYAFHPYGKDNYRRSQVFGYFGFNQSYFENSSPAFQDLVPNPERLRGYISDQALYQGSLKLIEENEDPVFNFVVTMQGHGGYSNSEAEFPRTISITNAENDASATDFLSSVDASDEAFENLVASLSTHDEPTIVIMYGDHQPILTDGYFKPYLDASDPGSRFQTPFIMWANFDLPQTEETTISPNYLVPYLMQILSKTEHALPQSSYYQFLSNIQAEIPVMTTWGYYDANCNYSEKAPSSELYQQYQHLEYNNVVEKDSIDWKEYYQ</sequence>
<protein>
    <submittedName>
        <fullName evidence="9">Alkaline phosphatase family protein</fullName>
    </submittedName>
</protein>
<dbReference type="PANTHER" id="PTHR47371">
    <property type="entry name" value="LIPOTEICHOIC ACID SYNTHASE"/>
    <property type="match status" value="1"/>
</dbReference>